<keyword evidence="2" id="KW-0813">Transport</keyword>
<evidence type="ECO:0000259" key="18">
    <source>
        <dbReference type="SMART" id="SM01062"/>
    </source>
</evidence>
<organism evidence="19 20">
    <name type="scientific">Romanomermis culicivorax</name>
    <name type="common">Nematode worm</name>
    <dbReference type="NCBI Taxonomy" id="13658"/>
    <lineage>
        <taxon>Eukaryota</taxon>
        <taxon>Metazoa</taxon>
        <taxon>Ecdysozoa</taxon>
        <taxon>Nematoda</taxon>
        <taxon>Enoplea</taxon>
        <taxon>Dorylaimia</taxon>
        <taxon>Mermithida</taxon>
        <taxon>Mermithoidea</taxon>
        <taxon>Mermithidae</taxon>
        <taxon>Romanomermis</taxon>
    </lineage>
</organism>
<feature type="transmembrane region" description="Helical" evidence="17">
    <location>
        <begin position="128"/>
        <end position="146"/>
    </location>
</feature>
<dbReference type="SMART" id="SM01062">
    <property type="entry name" value="Ca_chan_IQ"/>
    <property type="match status" value="1"/>
</dbReference>
<dbReference type="FunFam" id="1.10.287.70:FF:000023">
    <property type="entry name" value="Voltage-dependent R-type calcium channel subunit alpha"/>
    <property type="match status" value="1"/>
</dbReference>
<keyword evidence="10 17" id="KW-1133">Transmembrane helix</keyword>
<keyword evidence="4 15" id="KW-0107">Calcium channel</keyword>
<keyword evidence="6" id="KW-0479">Metal-binding</keyword>
<sequence>MDTTEENKGPSPFMRIEVALFYVVYFIVFPFFFVNIFVALIIITFQEQGELELAQGDLDKNQKQCIDFALNAKPVSRFMPEDEDSFKFRIWRMVISTPFDYFIMVMIIGNTIILMSDYDNSSKTYQNVLFYANTTLTAVFTVEALLKLLAFGVRNYFKDKWNTFDFITVIGSITDVLVTIFGGQFVSLSFLRLFRAARLVKLLRQGYTIRILLWTFVQSFKALPYVCFLIGMLFFIYAIIGMQVFGNIALAGELNRHNNFQSFFRALILLFRCATGEGWQEIMMSCTYGKPCDPTSGKQTNECGSLLAYPYFSTFVFLSSFLMLNLFVAVIMDNFDYLTRDSSILGPHHLDEFVRAWADYDPAATPNSAEYSLENSSYSIFSLFISGWIHYKDMYEMLRNIPPPVGFGRKCPYRLAYKHLIRMNMPINDEGCVNFTTTLFALIRESLNIKMKSAGEMDVADEELRYSLKKLFPLFAKKNVIELAVPTNKAQYRLTVGKIYAGLLILEAWRAKKSGKIVDALYTQDNSNNAKVEQQSSLFGRLVDAALREKPHRSNESSNQPSRKSSAEPPSLPKLHDQQLSIANPVSGGISKTFSFLCGRKTNKTNDGDEAQKSQLLQNSAQQSYMTPPFQRSRESYDEPKTKDNSNKKHEYLRPPLTHQSAEKWSSPDVSPTIASRVDNRTQRSAALAKLKFRSTSLEDKSRSPTPPGRSEYGPISITLPSEDMFASDEHVEDYAPNDRGALQYTLTKQRLLPNPALFPKLCPSPTCPPNVFVQKEPSYWARVPETESHLFQRYSIDSRTQLPVNRAYRATLVSGVVGATDDNESYTSTAPALPRLYTPEMRAPQLYPLKNASVESPNQDENEGDGKLFNDPFEDRPPEGRIDHYGVQHQTQGPYLDQEERLVEIVPGLRHRALVTTTPTHQQNRLHQTPKSTIIRAQPSHIAFSDSEEDWC</sequence>
<reference evidence="20" key="1">
    <citation type="submission" date="2022-11" db="UniProtKB">
        <authorList>
            <consortium name="WormBaseParasite"/>
        </authorList>
    </citation>
    <scope>IDENTIFICATION</scope>
</reference>
<evidence type="ECO:0000256" key="5">
    <source>
        <dbReference type="ARBA" id="ARBA00022692"/>
    </source>
</evidence>
<dbReference type="FunFam" id="1.20.120.350:FF:000013">
    <property type="entry name" value="Voltage-dependent N-type calcium channel subunit alpha"/>
    <property type="match status" value="1"/>
</dbReference>
<dbReference type="InterPro" id="IPR002077">
    <property type="entry name" value="VDCCAlpha1"/>
</dbReference>
<evidence type="ECO:0000256" key="14">
    <source>
        <dbReference type="ARBA" id="ARBA00023303"/>
    </source>
</evidence>
<dbReference type="GO" id="GO:0008331">
    <property type="term" value="F:high voltage-gated calcium channel activity"/>
    <property type="evidence" value="ECO:0007669"/>
    <property type="project" value="TreeGrafter"/>
</dbReference>
<dbReference type="InterPro" id="IPR027359">
    <property type="entry name" value="Volt_channel_dom_sf"/>
</dbReference>
<keyword evidence="9 15" id="KW-0851">Voltage-gated channel</keyword>
<dbReference type="InterPro" id="IPR005821">
    <property type="entry name" value="Ion_trans_dom"/>
</dbReference>
<dbReference type="GO" id="GO:0007268">
    <property type="term" value="P:chemical synaptic transmission"/>
    <property type="evidence" value="ECO:0007669"/>
    <property type="project" value="TreeGrafter"/>
</dbReference>
<evidence type="ECO:0000313" key="20">
    <source>
        <dbReference type="WBParaSite" id="nRc.2.0.1.t23722-RA"/>
    </source>
</evidence>
<evidence type="ECO:0000256" key="12">
    <source>
        <dbReference type="ARBA" id="ARBA00023136"/>
    </source>
</evidence>
<evidence type="ECO:0000256" key="16">
    <source>
        <dbReference type="SAM" id="MobiDB-lite"/>
    </source>
</evidence>
<feature type="region of interest" description="Disordered" evidence="16">
    <location>
        <begin position="617"/>
        <end position="717"/>
    </location>
</feature>
<accession>A0A915JC35</accession>
<evidence type="ECO:0000256" key="3">
    <source>
        <dbReference type="ARBA" id="ARBA00022568"/>
    </source>
</evidence>
<evidence type="ECO:0000256" key="8">
    <source>
        <dbReference type="ARBA" id="ARBA00022837"/>
    </source>
</evidence>
<feature type="transmembrane region" description="Helical" evidence="17">
    <location>
        <begin position="20"/>
        <end position="43"/>
    </location>
</feature>
<name>A0A915JC35_ROMCU</name>
<keyword evidence="5 17" id="KW-0812">Transmembrane</keyword>
<dbReference type="Gene3D" id="1.20.120.350">
    <property type="entry name" value="Voltage-gated potassium channels. Chain C"/>
    <property type="match status" value="1"/>
</dbReference>
<keyword evidence="13" id="KW-0325">Glycoprotein</keyword>
<dbReference type="Gene3D" id="1.10.287.70">
    <property type="match status" value="2"/>
</dbReference>
<dbReference type="AlphaFoldDB" id="A0A915JC35"/>
<evidence type="ECO:0000256" key="2">
    <source>
        <dbReference type="ARBA" id="ARBA00022448"/>
    </source>
</evidence>
<dbReference type="Gene3D" id="6.10.250.2180">
    <property type="match status" value="1"/>
</dbReference>
<keyword evidence="3 15" id="KW-0109">Calcium transport</keyword>
<evidence type="ECO:0000256" key="15">
    <source>
        <dbReference type="RuleBase" id="RU003808"/>
    </source>
</evidence>
<feature type="compositionally biased region" description="Basic and acidic residues" evidence="16">
    <location>
        <begin position="632"/>
        <end position="653"/>
    </location>
</feature>
<proteinExistence type="inferred from homology"/>
<evidence type="ECO:0000256" key="9">
    <source>
        <dbReference type="ARBA" id="ARBA00022882"/>
    </source>
</evidence>
<feature type="domain" description="Voltage-dependent calcium channel alpha-1 subunit IQ" evidence="18">
    <location>
        <begin position="491"/>
        <end position="525"/>
    </location>
</feature>
<evidence type="ECO:0000256" key="1">
    <source>
        <dbReference type="ARBA" id="ARBA00004141"/>
    </source>
</evidence>
<dbReference type="WBParaSite" id="nRc.2.0.1.t23722-RA">
    <property type="protein sequence ID" value="nRc.2.0.1.t23722-RA"/>
    <property type="gene ID" value="nRc.2.0.1.g23722"/>
</dbReference>
<evidence type="ECO:0000256" key="13">
    <source>
        <dbReference type="ARBA" id="ARBA00023180"/>
    </source>
</evidence>
<keyword evidence="14" id="KW-0407">Ion channel</keyword>
<comment type="similarity">
    <text evidence="15">Belongs to the calcium channel alpha-1 subunit (TC 1.A.1.11) family.</text>
</comment>
<feature type="transmembrane region" description="Helical" evidence="17">
    <location>
        <begin position="311"/>
        <end position="332"/>
    </location>
</feature>
<dbReference type="GO" id="GO:0045202">
    <property type="term" value="C:synapse"/>
    <property type="evidence" value="ECO:0007669"/>
    <property type="project" value="GOC"/>
</dbReference>
<protein>
    <submittedName>
        <fullName evidence="20">Voltage-dependent calcium channel alpha-1 subunit IQ domain-containing protein</fullName>
    </submittedName>
</protein>
<dbReference type="PANTHER" id="PTHR45628">
    <property type="entry name" value="VOLTAGE-DEPENDENT CALCIUM CHANNEL TYPE A SUBUNIT ALPHA-1"/>
    <property type="match status" value="1"/>
</dbReference>
<feature type="region of interest" description="Disordered" evidence="16">
    <location>
        <begin position="549"/>
        <end position="574"/>
    </location>
</feature>
<feature type="compositionally biased region" description="Polar residues" evidence="16">
    <location>
        <begin position="658"/>
        <end position="674"/>
    </location>
</feature>
<evidence type="ECO:0000256" key="17">
    <source>
        <dbReference type="SAM" id="Phobius"/>
    </source>
</evidence>
<dbReference type="GO" id="GO:0046872">
    <property type="term" value="F:metal ion binding"/>
    <property type="evidence" value="ECO:0007669"/>
    <property type="project" value="UniProtKB-KW"/>
</dbReference>
<keyword evidence="7" id="KW-0677">Repeat</keyword>
<evidence type="ECO:0000256" key="7">
    <source>
        <dbReference type="ARBA" id="ARBA00022737"/>
    </source>
</evidence>
<keyword evidence="11" id="KW-0406">Ion transport</keyword>
<keyword evidence="8 15" id="KW-0106">Calcium</keyword>
<evidence type="ECO:0000313" key="19">
    <source>
        <dbReference type="Proteomes" id="UP000887565"/>
    </source>
</evidence>
<dbReference type="PRINTS" id="PR00167">
    <property type="entry name" value="CACHANNEL"/>
</dbReference>
<evidence type="ECO:0000256" key="4">
    <source>
        <dbReference type="ARBA" id="ARBA00022673"/>
    </source>
</evidence>
<comment type="subcellular location">
    <subcellularLocation>
        <location evidence="1 15">Membrane</location>
        <topology evidence="1 15">Multi-pass membrane protein</topology>
    </subcellularLocation>
</comment>
<dbReference type="InterPro" id="IPR031649">
    <property type="entry name" value="GPHH_dom"/>
</dbReference>
<feature type="transmembrane region" description="Helical" evidence="17">
    <location>
        <begin position="90"/>
        <end position="116"/>
    </location>
</feature>
<dbReference type="Pfam" id="PF08763">
    <property type="entry name" value="Ca_chan_IQ"/>
    <property type="match status" value="1"/>
</dbReference>
<evidence type="ECO:0000256" key="10">
    <source>
        <dbReference type="ARBA" id="ARBA00022989"/>
    </source>
</evidence>
<evidence type="ECO:0000256" key="11">
    <source>
        <dbReference type="ARBA" id="ARBA00023065"/>
    </source>
</evidence>
<keyword evidence="12 17" id="KW-0472">Membrane</keyword>
<dbReference type="Proteomes" id="UP000887565">
    <property type="component" value="Unplaced"/>
</dbReference>
<feature type="compositionally biased region" description="Polar residues" evidence="16">
    <location>
        <begin position="617"/>
        <end position="626"/>
    </location>
</feature>
<dbReference type="InterPro" id="IPR050599">
    <property type="entry name" value="VDCC_alpha-1_subunit"/>
</dbReference>
<dbReference type="SUPFAM" id="SSF81324">
    <property type="entry name" value="Voltage-gated potassium channels"/>
    <property type="match status" value="1"/>
</dbReference>
<dbReference type="GO" id="GO:0005891">
    <property type="term" value="C:voltage-gated calcium channel complex"/>
    <property type="evidence" value="ECO:0007669"/>
    <property type="project" value="InterPro"/>
</dbReference>
<feature type="transmembrane region" description="Helical" evidence="17">
    <location>
        <begin position="166"/>
        <end position="191"/>
    </location>
</feature>
<dbReference type="Pfam" id="PF16905">
    <property type="entry name" value="GPHH"/>
    <property type="match status" value="1"/>
</dbReference>
<feature type="transmembrane region" description="Helical" evidence="17">
    <location>
        <begin position="211"/>
        <end position="240"/>
    </location>
</feature>
<evidence type="ECO:0000256" key="6">
    <source>
        <dbReference type="ARBA" id="ARBA00022723"/>
    </source>
</evidence>
<dbReference type="Gene3D" id="1.10.238.10">
    <property type="entry name" value="EF-hand"/>
    <property type="match status" value="1"/>
</dbReference>
<keyword evidence="19" id="KW-1185">Reference proteome</keyword>
<dbReference type="PANTHER" id="PTHR45628:SF7">
    <property type="entry name" value="VOLTAGE-DEPENDENT CALCIUM CHANNEL TYPE A SUBUNIT ALPHA-1"/>
    <property type="match status" value="1"/>
</dbReference>
<dbReference type="Pfam" id="PF00520">
    <property type="entry name" value="Ion_trans"/>
    <property type="match status" value="1"/>
</dbReference>
<dbReference type="GO" id="GO:0098703">
    <property type="term" value="P:calcium ion import across plasma membrane"/>
    <property type="evidence" value="ECO:0007669"/>
    <property type="project" value="TreeGrafter"/>
</dbReference>
<dbReference type="InterPro" id="IPR014873">
    <property type="entry name" value="VDCC_a1su_IQ"/>
</dbReference>